<keyword evidence="3" id="KW-1185">Reference proteome</keyword>
<feature type="domain" description="BTB" evidence="1">
    <location>
        <begin position="1"/>
        <end position="41"/>
    </location>
</feature>
<feature type="non-terminal residue" evidence="2">
    <location>
        <position position="1"/>
    </location>
</feature>
<accession>A0A2V1DL70</accession>
<name>A0A2V1DL70_9PLEO</name>
<dbReference type="OrthoDB" id="6359816at2759"/>
<dbReference type="Proteomes" id="UP000244855">
    <property type="component" value="Unassembled WGS sequence"/>
</dbReference>
<dbReference type="InterPro" id="IPR011333">
    <property type="entry name" value="SKP1/BTB/POZ_sf"/>
</dbReference>
<gene>
    <name evidence="2" type="ORF">DM02DRAFT_530236</name>
</gene>
<protein>
    <recommendedName>
        <fullName evidence="1">BTB domain-containing protein</fullName>
    </recommendedName>
</protein>
<dbReference type="STRING" id="97972.A0A2V1DL70"/>
<dbReference type="AlphaFoldDB" id="A0A2V1DL70"/>
<sequence>RNQEKLTDLVLAHDAGKFSVHKIVVCPQSKVFYKACTGGFEVSIAINLVTFFYRMDYNDDLPDGTNLSPLQLHVRMFALADQYDIPDLATVAAEKYSSECSASWVPADFLASIPDIYESTPACSRKLRDLACLSIRRHLPRLLEDESIAGLYRDTLVNNPDFARDLLASYVDNPLCGSCATCGPDQPMEALQTRCKKCRKGNSSYCLYV</sequence>
<evidence type="ECO:0000313" key="2">
    <source>
        <dbReference type="EMBL" id="PVH98932.1"/>
    </source>
</evidence>
<evidence type="ECO:0000313" key="3">
    <source>
        <dbReference type="Proteomes" id="UP000244855"/>
    </source>
</evidence>
<reference evidence="2 3" key="1">
    <citation type="journal article" date="2018" name="Sci. Rep.">
        <title>Comparative genomics provides insights into the lifestyle and reveals functional heterogeneity of dark septate endophytic fungi.</title>
        <authorList>
            <person name="Knapp D.G."/>
            <person name="Nemeth J.B."/>
            <person name="Barry K."/>
            <person name="Hainaut M."/>
            <person name="Henrissat B."/>
            <person name="Johnson J."/>
            <person name="Kuo A."/>
            <person name="Lim J.H.P."/>
            <person name="Lipzen A."/>
            <person name="Nolan M."/>
            <person name="Ohm R.A."/>
            <person name="Tamas L."/>
            <person name="Grigoriev I.V."/>
            <person name="Spatafora J.W."/>
            <person name="Nagy L.G."/>
            <person name="Kovacs G.M."/>
        </authorList>
    </citation>
    <scope>NUCLEOTIDE SEQUENCE [LARGE SCALE GENOMIC DNA]</scope>
    <source>
        <strain evidence="2 3">DSE2036</strain>
    </source>
</reference>
<evidence type="ECO:0000259" key="1">
    <source>
        <dbReference type="Pfam" id="PF00651"/>
    </source>
</evidence>
<dbReference type="Pfam" id="PF00651">
    <property type="entry name" value="BTB"/>
    <property type="match status" value="1"/>
</dbReference>
<dbReference type="InterPro" id="IPR000210">
    <property type="entry name" value="BTB/POZ_dom"/>
</dbReference>
<dbReference type="PANTHER" id="PTHR47843">
    <property type="entry name" value="BTB DOMAIN-CONTAINING PROTEIN-RELATED"/>
    <property type="match status" value="1"/>
</dbReference>
<dbReference type="SUPFAM" id="SSF54695">
    <property type="entry name" value="POZ domain"/>
    <property type="match status" value="1"/>
</dbReference>
<dbReference type="PANTHER" id="PTHR47843:SF5">
    <property type="entry name" value="BTB_POZ DOMAIN PROTEIN"/>
    <property type="match status" value="1"/>
</dbReference>
<dbReference type="Gene3D" id="3.30.710.10">
    <property type="entry name" value="Potassium Channel Kv1.1, Chain A"/>
    <property type="match status" value="1"/>
</dbReference>
<organism evidence="2 3">
    <name type="scientific">Periconia macrospinosa</name>
    <dbReference type="NCBI Taxonomy" id="97972"/>
    <lineage>
        <taxon>Eukaryota</taxon>
        <taxon>Fungi</taxon>
        <taxon>Dikarya</taxon>
        <taxon>Ascomycota</taxon>
        <taxon>Pezizomycotina</taxon>
        <taxon>Dothideomycetes</taxon>
        <taxon>Pleosporomycetidae</taxon>
        <taxon>Pleosporales</taxon>
        <taxon>Massarineae</taxon>
        <taxon>Periconiaceae</taxon>
        <taxon>Periconia</taxon>
    </lineage>
</organism>
<proteinExistence type="predicted"/>
<dbReference type="EMBL" id="KZ805403">
    <property type="protein sequence ID" value="PVH98932.1"/>
    <property type="molecule type" value="Genomic_DNA"/>
</dbReference>